<name>A0ABQ5JV68_9EUKA</name>
<accession>A0ABQ5JV68</accession>
<comment type="caution">
    <text evidence="3">The sequence shown here is derived from an EMBL/GenBank/DDBJ whole genome shotgun (WGS) entry which is preliminary data.</text>
</comment>
<keyword evidence="4" id="KW-1185">Reference proteome</keyword>
<dbReference type="EMBL" id="BQXS01011479">
    <property type="protein sequence ID" value="GKT13135.1"/>
    <property type="molecule type" value="Genomic_DNA"/>
</dbReference>
<evidence type="ECO:0000256" key="2">
    <source>
        <dbReference type="SAM" id="Phobius"/>
    </source>
</evidence>
<feature type="transmembrane region" description="Helical" evidence="2">
    <location>
        <begin position="422"/>
        <end position="442"/>
    </location>
</feature>
<feature type="transmembrane region" description="Helical" evidence="2">
    <location>
        <begin position="311"/>
        <end position="332"/>
    </location>
</feature>
<keyword evidence="2" id="KW-1133">Transmembrane helix</keyword>
<feature type="region of interest" description="Disordered" evidence="1">
    <location>
        <begin position="1"/>
        <end position="40"/>
    </location>
</feature>
<evidence type="ECO:0000256" key="1">
    <source>
        <dbReference type="SAM" id="MobiDB-lite"/>
    </source>
</evidence>
<protein>
    <recommendedName>
        <fullName evidence="5">Transmembrane protein</fullName>
    </recommendedName>
</protein>
<feature type="transmembrane region" description="Helical" evidence="2">
    <location>
        <begin position="379"/>
        <end position="402"/>
    </location>
</feature>
<keyword evidence="2" id="KW-0812">Transmembrane</keyword>
<feature type="transmembrane region" description="Helical" evidence="2">
    <location>
        <begin position="266"/>
        <end position="290"/>
    </location>
</feature>
<proteinExistence type="predicted"/>
<feature type="transmembrane region" description="Helical" evidence="2">
    <location>
        <begin position="486"/>
        <end position="519"/>
    </location>
</feature>
<gene>
    <name evidence="3" type="ORF">ADUPG1_010205</name>
</gene>
<reference evidence="3" key="1">
    <citation type="submission" date="2022-03" db="EMBL/GenBank/DDBJ databases">
        <title>Draft genome sequence of Aduncisulcus paluster, a free-living microaerophilic Fornicata.</title>
        <authorList>
            <person name="Yuyama I."/>
            <person name="Kume K."/>
            <person name="Tamura T."/>
            <person name="Inagaki Y."/>
            <person name="Hashimoto T."/>
        </authorList>
    </citation>
    <scope>NUCLEOTIDE SEQUENCE</scope>
    <source>
        <strain evidence="3">NY0171</strain>
    </source>
</reference>
<organism evidence="3 4">
    <name type="scientific">Aduncisulcus paluster</name>
    <dbReference type="NCBI Taxonomy" id="2918883"/>
    <lineage>
        <taxon>Eukaryota</taxon>
        <taxon>Metamonada</taxon>
        <taxon>Carpediemonas-like organisms</taxon>
        <taxon>Aduncisulcus</taxon>
    </lineage>
</organism>
<feature type="transmembrane region" description="Helical" evidence="2">
    <location>
        <begin position="344"/>
        <end position="367"/>
    </location>
</feature>
<feature type="transmembrane region" description="Helical" evidence="2">
    <location>
        <begin position="239"/>
        <end position="260"/>
    </location>
</feature>
<keyword evidence="2" id="KW-0472">Membrane</keyword>
<evidence type="ECO:0000313" key="4">
    <source>
        <dbReference type="Proteomes" id="UP001057375"/>
    </source>
</evidence>
<evidence type="ECO:0000313" key="3">
    <source>
        <dbReference type="EMBL" id="GKT13135.1"/>
    </source>
</evidence>
<dbReference type="Proteomes" id="UP001057375">
    <property type="component" value="Unassembled WGS sequence"/>
</dbReference>
<evidence type="ECO:0008006" key="5">
    <source>
        <dbReference type="Google" id="ProtNLM"/>
    </source>
</evidence>
<sequence>MHRSSVGCPNCHALTTPSTGKEVVKKPKPPIITPPEEIMLPGDVPKPVISLPPPSETPEPILSLSSIELTHPKIETEILTAGGVPVPSETPMHPLLDESFGGSYGSSDSHTVISKHFLPAELISVLSVAKVQCVQCTDSPKIVSISKLDSHFASKHEFSPGSTDPLSLSSSLSPSRYRAVNPPGLSENSPVSNDAIWGCGFYSSSFGPKWVQKYQKWTARQGQYLGNMSLKWRARWFKFFLNFILFIIESFPIVVGTLFYKYLPSILALIPIVCFNVGLFICLSLLTLNIGWASIKSRPEYDKVRLACESIYSSTFSLITLISMTFVVAALWREVVEAGNAYFGFVWIVFLKAPWCIFCSMIGSLIIDWIEAHDSPNSMLLPNIIIFIFSFAGNIAAVILFWTLGPLSLKRAGNGFITFEFYAFMITSFICDFPFALFFMVVNLSDDCSHKKHPIRAWIIGNYSPNNNGAINIFGDKLESLPIIHMLLLGGLTICTIVLSAFAWILIPISISIILLFVINPTDYDDEDY</sequence>